<reference evidence="1 2" key="1">
    <citation type="submission" date="2018-08" db="EMBL/GenBank/DDBJ databases">
        <title>Crown Gall in kiwifruit.</title>
        <authorList>
            <person name="Visnovsky S.B."/>
            <person name="Pitman A.R."/>
        </authorList>
    </citation>
    <scope>NUCLEOTIDE SEQUENCE [LARGE SCALE GENOMIC DNA]</scope>
    <source>
        <strain evidence="1 2">SBV_302_78_2</strain>
    </source>
</reference>
<evidence type="ECO:0000313" key="2">
    <source>
        <dbReference type="Proteomes" id="UP000473658"/>
    </source>
</evidence>
<accession>A0AA88JP60</accession>
<organism evidence="1 2">
    <name type="scientific">Rhizobium rhizogenes</name>
    <name type="common">Agrobacterium rhizogenes</name>
    <dbReference type="NCBI Taxonomy" id="359"/>
    <lineage>
        <taxon>Bacteria</taxon>
        <taxon>Pseudomonadati</taxon>
        <taxon>Pseudomonadota</taxon>
        <taxon>Alphaproteobacteria</taxon>
        <taxon>Hyphomicrobiales</taxon>
        <taxon>Rhizobiaceae</taxon>
        <taxon>Rhizobium/Agrobacterium group</taxon>
        <taxon>Rhizobium</taxon>
    </lineage>
</organism>
<dbReference type="EMBL" id="QRFF01000004">
    <property type="protein sequence ID" value="KAA3500815.1"/>
    <property type="molecule type" value="Genomic_DNA"/>
</dbReference>
<proteinExistence type="predicted"/>
<comment type="caution">
    <text evidence="1">The sequence shown here is derived from an EMBL/GenBank/DDBJ whole genome shotgun (WGS) entry which is preliminary data.</text>
</comment>
<dbReference type="RefSeq" id="WP_149900117.1">
    <property type="nucleotide sequence ID" value="NZ_QRFF01000004.1"/>
</dbReference>
<dbReference type="AlphaFoldDB" id="A0AA88JP60"/>
<evidence type="ECO:0000313" key="1">
    <source>
        <dbReference type="EMBL" id="KAA3500815.1"/>
    </source>
</evidence>
<gene>
    <name evidence="1" type="ORF">DXM27_16560</name>
</gene>
<evidence type="ECO:0008006" key="3">
    <source>
        <dbReference type="Google" id="ProtNLM"/>
    </source>
</evidence>
<name>A0AA88JP60_RHIRH</name>
<protein>
    <recommendedName>
        <fullName evidence="3">Tail assembly chaperone</fullName>
    </recommendedName>
</protein>
<sequence>MKLAEDIFIVLAGETVELRPSLRHAIRLERREGGFRQLFQEISEGSLGAAIAIVDPHYDGDMIEHRIMDTMTEIRPALIAYVLTCAGIDPDKPSEEKPAPDAAKKQPDASPYSVYLADLYKFGTGWLGWTPDQTLDATPAEITLAFDGHVEKLKAIHGKSEPQKGKDTRPIEEKFRSIFTDLGTQKEEA</sequence>
<dbReference type="Proteomes" id="UP000473658">
    <property type="component" value="Unassembled WGS sequence"/>
</dbReference>